<evidence type="ECO:0000313" key="2">
    <source>
        <dbReference type="EMBL" id="CDO59027.1"/>
    </source>
</evidence>
<dbReference type="PANTHER" id="PTHR42194">
    <property type="entry name" value="UPF0276 PROTEIN HI_1600"/>
    <property type="match status" value="1"/>
</dbReference>
<dbReference type="STRING" id="1458461.BN1012_Phect813"/>
<dbReference type="NCBIfam" id="NF003818">
    <property type="entry name" value="PRK05409.1"/>
    <property type="match status" value="1"/>
</dbReference>
<keyword evidence="3" id="KW-1185">Reference proteome</keyword>
<dbReference type="InterPro" id="IPR007801">
    <property type="entry name" value="MbnB/TglH/ChrH"/>
</dbReference>
<dbReference type="Pfam" id="PF05114">
    <property type="entry name" value="MbnB_TglH_ChrH"/>
    <property type="match status" value="1"/>
</dbReference>
<dbReference type="EMBL" id="HG966617">
    <property type="protein sequence ID" value="CDO59027.1"/>
    <property type="molecule type" value="Genomic_DNA"/>
</dbReference>
<accession>X5MCB9</accession>
<dbReference type="Gene3D" id="3.20.20.150">
    <property type="entry name" value="Divalent-metal-dependent TIM barrel enzymes"/>
    <property type="match status" value="1"/>
</dbReference>
<proteinExistence type="predicted"/>
<name>X5MCB9_9HYPH</name>
<dbReference type="OrthoDB" id="9763101at2"/>
<evidence type="ECO:0000256" key="1">
    <source>
        <dbReference type="SAM" id="MobiDB-lite"/>
    </source>
</evidence>
<evidence type="ECO:0000313" key="3">
    <source>
        <dbReference type="Proteomes" id="UP000032160"/>
    </source>
</evidence>
<dbReference type="PANTHER" id="PTHR42194:SF1">
    <property type="entry name" value="UPF0276 PROTEIN HI_1600"/>
    <property type="match status" value="1"/>
</dbReference>
<dbReference type="Proteomes" id="UP000032160">
    <property type="component" value="Chromosome I"/>
</dbReference>
<protein>
    <submittedName>
        <fullName evidence="2">Uncharacterized protein conserved in bacteria,NMA0228-like</fullName>
    </submittedName>
</protein>
<dbReference type="AlphaFoldDB" id="X5MCB9"/>
<gene>
    <name evidence="2" type="ORF">BN1012_Phect813</name>
</gene>
<reference evidence="2 3" key="1">
    <citation type="journal article" date="2014" name="Front. Genet.">
        <title>Genome and metabolic network of "Candidatus Phaeomarinobacter ectocarpi" Ec32, a new candidate genus of Alphaproteobacteria frequently associated with brown algae.</title>
        <authorList>
            <person name="Dittami S.M."/>
            <person name="Barbeyron T."/>
            <person name="Boyen C."/>
            <person name="Cambefort J."/>
            <person name="Collet G."/>
            <person name="Delage L."/>
            <person name="Gobet A."/>
            <person name="Groisillier A."/>
            <person name="Leblanc C."/>
            <person name="Michel G."/>
            <person name="Scornet D."/>
            <person name="Siegel A."/>
            <person name="Tapia J.E."/>
            <person name="Tonon T."/>
        </authorList>
    </citation>
    <scope>NUCLEOTIDE SEQUENCE [LARGE SCALE GENOMIC DNA]</scope>
    <source>
        <strain evidence="2 3">Ec32</strain>
    </source>
</reference>
<dbReference type="PATRIC" id="fig|1458461.3.peg.813"/>
<dbReference type="HOGENOM" id="CLU_064263_0_0_5"/>
<dbReference type="KEGG" id="pect:BN1012_Phect813"/>
<organism evidence="2 3">
    <name type="scientific">Candidatus Phaeomarinibacter ectocarpi</name>
    <dbReference type="NCBI Taxonomy" id="1458461"/>
    <lineage>
        <taxon>Bacteria</taxon>
        <taxon>Pseudomonadati</taxon>
        <taxon>Pseudomonadota</taxon>
        <taxon>Alphaproteobacteria</taxon>
        <taxon>Hyphomicrobiales</taxon>
        <taxon>Parvibaculaceae</taxon>
        <taxon>Candidatus Phaeomarinibacter</taxon>
    </lineage>
</organism>
<sequence>MFAADTPAAGRTPLAATTSVRSSGQAALGSPELELASAGTSLKPQHYSQILSEAFSQGSAADFFEVHAENYFGDGGAPHRYLAAIRERFALSIHGIGLSIGGAGPLDRDHLAHLRALVDRYKPALVSEHLAWCENGGTYFNDLLPVTLTSEALDIVCRHVDQTQETLGRQILIENPSNYLAFEESDIPETEFLSAMARRTGCGLLLDINNVVVSAHNLQTSPRDYLDQFDVAAVGEVHLGGHSDDDRSGVTLKIDDHGSAPSRDVWTLYDDFLAAAGPRPTLVEWDQDVPALDVLLTEVATARGKLKQISKKEVGHVPAR</sequence>
<feature type="region of interest" description="Disordered" evidence="1">
    <location>
        <begin position="1"/>
        <end position="23"/>
    </location>
</feature>